<evidence type="ECO:0000256" key="1">
    <source>
        <dbReference type="SAM" id="MobiDB-lite"/>
    </source>
</evidence>
<feature type="compositionally biased region" description="Low complexity" evidence="1">
    <location>
        <begin position="177"/>
        <end position="187"/>
    </location>
</feature>
<name>A0ABX0IIK7_9ACTN</name>
<proteinExistence type="predicted"/>
<dbReference type="Pfam" id="PF01391">
    <property type="entry name" value="Collagen"/>
    <property type="match status" value="1"/>
</dbReference>
<evidence type="ECO:0008006" key="4">
    <source>
        <dbReference type="Google" id="ProtNLM"/>
    </source>
</evidence>
<dbReference type="PANTHER" id="PTHR24637">
    <property type="entry name" value="COLLAGEN"/>
    <property type="match status" value="1"/>
</dbReference>
<comment type="caution">
    <text evidence="2">The sequence shown here is derived from an EMBL/GenBank/DDBJ whole genome shotgun (WGS) entry which is preliminary data.</text>
</comment>
<dbReference type="InterPro" id="IPR008160">
    <property type="entry name" value="Collagen"/>
</dbReference>
<reference evidence="2 3" key="1">
    <citation type="submission" date="2019-11" db="EMBL/GenBank/DDBJ databases">
        <title>Eggerthellaceae novel genus isolated from the rectal contents of marmort.</title>
        <authorList>
            <person name="Zhang G."/>
        </authorList>
    </citation>
    <scope>NUCLEOTIDE SEQUENCE [LARGE SCALE GENOMIC DNA]</scope>
    <source>
        <strain evidence="3">zg-886</strain>
    </source>
</reference>
<evidence type="ECO:0000313" key="2">
    <source>
        <dbReference type="EMBL" id="NHM14438.1"/>
    </source>
</evidence>
<sequence>MGAFDGDAGLHEIVWREVDEYMGEVLVASPADAHGRGISFSMEHEDEAVDLAGSQVYLVWRHRASGKRGCKPFENDDSGCRVFYPAALAERAGAVDAQVMVSFADGRSISTRAFCIRVEPVLVGGAESEDGFTLFVDAIKRYEEGAARIDEYLASLDGAAGVKGDKGDPGEPGPAGEPGEAGPQGPQGEPGPPGADGAPGPAGPAGERGPAGADGAPGRDGADGAPGPVGPAGEKGESGPAGADGVGIAFVEQVSTSYADGGVNIVRVTLTDGEASEFQVRNGRAGSGGSESGVAAGGAPGQVLVKVLSQDYATGWADVYLKDEVDDLLGDVAGVLAEVTGVQA</sequence>
<dbReference type="Gene3D" id="1.20.5.320">
    <property type="entry name" value="6-Phosphogluconate Dehydrogenase, domain 3"/>
    <property type="match status" value="1"/>
</dbReference>
<feature type="compositionally biased region" description="Low complexity" evidence="1">
    <location>
        <begin position="195"/>
        <end position="216"/>
    </location>
</feature>
<feature type="region of interest" description="Disordered" evidence="1">
    <location>
        <begin position="160"/>
        <end position="244"/>
    </location>
</feature>
<keyword evidence="3" id="KW-1185">Reference proteome</keyword>
<evidence type="ECO:0000313" key="3">
    <source>
        <dbReference type="Proteomes" id="UP000636394"/>
    </source>
</evidence>
<organism evidence="2 3">
    <name type="scientific">Xiamenia xianingshaonis</name>
    <dbReference type="NCBI Taxonomy" id="2682776"/>
    <lineage>
        <taxon>Bacteria</taxon>
        <taxon>Bacillati</taxon>
        <taxon>Actinomycetota</taxon>
        <taxon>Coriobacteriia</taxon>
        <taxon>Eggerthellales</taxon>
        <taxon>Eggerthellaceae</taxon>
        <taxon>Xiamenia</taxon>
    </lineage>
</organism>
<gene>
    <name evidence="2" type="ORF">GMI68_06620</name>
</gene>
<dbReference type="EMBL" id="WPCR01000007">
    <property type="protein sequence ID" value="NHM14438.1"/>
    <property type="molecule type" value="Genomic_DNA"/>
</dbReference>
<accession>A0ABX0IIK7</accession>
<dbReference type="Proteomes" id="UP000636394">
    <property type="component" value="Unassembled WGS sequence"/>
</dbReference>
<dbReference type="RefSeq" id="WP_315897627.1">
    <property type="nucleotide sequence ID" value="NZ_CP072829.1"/>
</dbReference>
<protein>
    <recommendedName>
        <fullName evidence="4">Collagen-like protein</fullName>
    </recommendedName>
</protein>